<keyword evidence="5" id="KW-0190">Covalent protein-DNA linkage</keyword>
<keyword evidence="6" id="KW-0238">DNA-binding</keyword>
<keyword evidence="10" id="KW-1185">Reference proteome</keyword>
<keyword evidence="7" id="KW-0456">Lyase</keyword>
<keyword evidence="3" id="KW-0227">DNA damage</keyword>
<keyword evidence="4 8" id="KW-0378">Hydrolase</keyword>
<proteinExistence type="inferred from homology"/>
<dbReference type="EC" id="3.4.-.-" evidence="8"/>
<evidence type="ECO:0000256" key="6">
    <source>
        <dbReference type="ARBA" id="ARBA00023125"/>
    </source>
</evidence>
<protein>
    <recommendedName>
        <fullName evidence="8">Abasic site processing protein</fullName>
        <ecNumber evidence="8">3.4.-.-</ecNumber>
    </recommendedName>
</protein>
<dbReference type="Pfam" id="PF02586">
    <property type="entry name" value="SRAP"/>
    <property type="match status" value="1"/>
</dbReference>
<accession>A0ABT0RGG9</accession>
<dbReference type="InterPro" id="IPR003738">
    <property type="entry name" value="SRAP"/>
</dbReference>
<evidence type="ECO:0000256" key="5">
    <source>
        <dbReference type="ARBA" id="ARBA00023124"/>
    </source>
</evidence>
<dbReference type="Gene3D" id="3.90.1680.10">
    <property type="entry name" value="SOS response associated peptidase-like"/>
    <property type="match status" value="1"/>
</dbReference>
<evidence type="ECO:0000256" key="4">
    <source>
        <dbReference type="ARBA" id="ARBA00022801"/>
    </source>
</evidence>
<evidence type="ECO:0000256" key="3">
    <source>
        <dbReference type="ARBA" id="ARBA00022763"/>
    </source>
</evidence>
<reference evidence="9" key="1">
    <citation type="submission" date="2022-05" db="EMBL/GenBank/DDBJ databases">
        <authorList>
            <person name="Jo J.-H."/>
            <person name="Im W.-T."/>
        </authorList>
    </citation>
    <scope>NUCLEOTIDE SEQUENCE</scope>
    <source>
        <strain evidence="9">RG327</strain>
    </source>
</reference>
<dbReference type="RefSeq" id="WP_249868271.1">
    <property type="nucleotide sequence ID" value="NZ_JAMGBC010000001.1"/>
</dbReference>
<dbReference type="PANTHER" id="PTHR13604">
    <property type="entry name" value="DC12-RELATED"/>
    <property type="match status" value="1"/>
</dbReference>
<dbReference type="InterPro" id="IPR036590">
    <property type="entry name" value="SRAP-like"/>
</dbReference>
<organism evidence="9 10">
    <name type="scientific">Sphingomonas anseongensis</name>
    <dbReference type="NCBI Taxonomy" id="2908207"/>
    <lineage>
        <taxon>Bacteria</taxon>
        <taxon>Pseudomonadati</taxon>
        <taxon>Pseudomonadota</taxon>
        <taxon>Alphaproteobacteria</taxon>
        <taxon>Sphingomonadales</taxon>
        <taxon>Sphingomonadaceae</taxon>
        <taxon>Sphingomonas</taxon>
    </lineage>
</organism>
<comment type="similarity">
    <text evidence="1 8">Belongs to the SOS response-associated peptidase family.</text>
</comment>
<evidence type="ECO:0000313" key="9">
    <source>
        <dbReference type="EMBL" id="MCL6679372.1"/>
    </source>
</evidence>
<comment type="caution">
    <text evidence="9">The sequence shown here is derived from an EMBL/GenBank/DDBJ whole genome shotgun (WGS) entry which is preliminary data.</text>
</comment>
<dbReference type="Proteomes" id="UP001165343">
    <property type="component" value="Unassembled WGS sequence"/>
</dbReference>
<evidence type="ECO:0000256" key="8">
    <source>
        <dbReference type="RuleBase" id="RU364100"/>
    </source>
</evidence>
<name>A0ABT0RGG9_9SPHN</name>
<dbReference type="PANTHER" id="PTHR13604:SF0">
    <property type="entry name" value="ABASIC SITE PROCESSING PROTEIN HMCES"/>
    <property type="match status" value="1"/>
</dbReference>
<evidence type="ECO:0000256" key="2">
    <source>
        <dbReference type="ARBA" id="ARBA00022670"/>
    </source>
</evidence>
<dbReference type="SUPFAM" id="SSF143081">
    <property type="entry name" value="BB1717-like"/>
    <property type="match status" value="1"/>
</dbReference>
<evidence type="ECO:0000313" key="10">
    <source>
        <dbReference type="Proteomes" id="UP001165343"/>
    </source>
</evidence>
<keyword evidence="2 8" id="KW-0645">Protease</keyword>
<dbReference type="EMBL" id="JAMGBC010000001">
    <property type="protein sequence ID" value="MCL6679372.1"/>
    <property type="molecule type" value="Genomic_DNA"/>
</dbReference>
<evidence type="ECO:0000256" key="1">
    <source>
        <dbReference type="ARBA" id="ARBA00008136"/>
    </source>
</evidence>
<sequence>MCNLYRIEKNPDAIRRLFDGVQIPLTFPEGIPNLQPADIHITDKAPVVRWANDHAELVIRRWSWPAPTGKPVFNMRSDGREFPKDRCLVLADGFYEYTKPDDPKQKRKACWLFRPSEGQEFAIAGLLRPNPQVGEAFTLLTGPPGPDVELYHNRQIALLGPNQWRSWLDGSARSLDLLHPTPAGSLDVAAA</sequence>
<evidence type="ECO:0000256" key="7">
    <source>
        <dbReference type="ARBA" id="ARBA00023239"/>
    </source>
</evidence>
<gene>
    <name evidence="9" type="ORF">LZ519_08625</name>
</gene>